<dbReference type="RefSeq" id="WP_000884299.1">
    <property type="nucleotide sequence ID" value="NZ_CMPU01000220.1"/>
</dbReference>
<evidence type="ECO:0000256" key="5">
    <source>
        <dbReference type="ARBA" id="ARBA00022490"/>
    </source>
</evidence>
<evidence type="ECO:0000256" key="11">
    <source>
        <dbReference type="ARBA" id="ARBA00039158"/>
    </source>
</evidence>
<gene>
    <name evidence="19" type="primary">serS</name>
    <name evidence="21" type="synonym">serS_2</name>
    <name evidence="21" type="ORF">BACERE00174_05767</name>
    <name evidence="19" type="ORF">FYW06_18965</name>
    <name evidence="20" type="ORF">P6U22_17215</name>
</gene>
<comment type="caution">
    <text evidence="19">The sequence shown here is derived from an EMBL/GenBank/DDBJ whole genome shotgun (WGS) entry which is preliminary data.</text>
</comment>
<dbReference type="GO" id="GO:0016740">
    <property type="term" value="F:transferase activity"/>
    <property type="evidence" value="ECO:0007669"/>
    <property type="project" value="UniProtKB-ARBA"/>
</dbReference>
<keyword evidence="10" id="KW-0030">Aminoacyl-tRNA synthetase</keyword>
<dbReference type="GO" id="GO:0006434">
    <property type="term" value="P:seryl-tRNA aminoacylation"/>
    <property type="evidence" value="ECO:0007669"/>
    <property type="project" value="UniProtKB-UniRule"/>
</dbReference>
<evidence type="ECO:0000256" key="10">
    <source>
        <dbReference type="ARBA" id="ARBA00023146"/>
    </source>
</evidence>
<dbReference type="Proteomes" id="UP001221338">
    <property type="component" value="Unassembled WGS sequence"/>
</dbReference>
<dbReference type="InterPro" id="IPR015866">
    <property type="entry name" value="Ser-tRNA-synth_1_N"/>
</dbReference>
<keyword evidence="17" id="KW-0175">Coiled coil</keyword>
<dbReference type="InterPro" id="IPR045864">
    <property type="entry name" value="aa-tRNA-synth_II/BPL/LPL"/>
</dbReference>
<evidence type="ECO:0000256" key="12">
    <source>
        <dbReference type="ARBA" id="ARBA00047929"/>
    </source>
</evidence>
<dbReference type="GO" id="GO:0004828">
    <property type="term" value="F:serine-tRNA ligase activity"/>
    <property type="evidence" value="ECO:0007669"/>
    <property type="project" value="UniProtKB-UniRule"/>
</dbReference>
<evidence type="ECO:0000256" key="13">
    <source>
        <dbReference type="ARBA" id="ARBA00048823"/>
    </source>
</evidence>
<reference evidence="20 24" key="3">
    <citation type="submission" date="2023-03" db="EMBL/GenBank/DDBJ databases">
        <title>Genetic diversity of Bacillus cereus sensu lato isolates from Slovenia.</title>
        <authorList>
            <person name="Abdelli M."/>
        </authorList>
    </citation>
    <scope>NUCLEOTIDE SEQUENCE [LARGE SCALE GENOMIC DNA]</scope>
    <source>
        <strain evidence="20 24">SIBC61B</strain>
    </source>
</reference>
<evidence type="ECO:0000313" key="24">
    <source>
        <dbReference type="Proteomes" id="UP001221338"/>
    </source>
</evidence>
<dbReference type="GO" id="GO:0005737">
    <property type="term" value="C:cytoplasm"/>
    <property type="evidence" value="ECO:0007669"/>
    <property type="project" value="UniProtKB-SubCell"/>
</dbReference>
<proteinExistence type="inferred from homology"/>
<dbReference type="EMBL" id="FWYW01000109">
    <property type="protein sequence ID" value="SME48197.1"/>
    <property type="molecule type" value="Genomic_DNA"/>
</dbReference>
<organism evidence="19 23">
    <name type="scientific">Bacillus paranthracis</name>
    <dbReference type="NCBI Taxonomy" id="2026186"/>
    <lineage>
        <taxon>Bacteria</taxon>
        <taxon>Bacillati</taxon>
        <taxon>Bacillota</taxon>
        <taxon>Bacilli</taxon>
        <taxon>Bacillales</taxon>
        <taxon>Bacillaceae</taxon>
        <taxon>Bacillus</taxon>
        <taxon>Bacillus cereus group</taxon>
    </lineage>
</organism>
<evidence type="ECO:0000313" key="21">
    <source>
        <dbReference type="EMBL" id="SME48197.1"/>
    </source>
</evidence>
<comment type="pathway">
    <text evidence="2">Aminoacyl-tRNA biosynthesis; selenocysteinyl-tRNA(Sec) biosynthesis; L-seryl-tRNA(Sec) from L-serine and tRNA(Sec): step 1/1.</text>
</comment>
<evidence type="ECO:0000256" key="15">
    <source>
        <dbReference type="PIRSR" id="PIRSR001529-1"/>
    </source>
</evidence>
<comment type="similarity">
    <text evidence="3">Belongs to the class-II aminoacyl-tRNA synthetase family. Type-1 seryl-tRNA synthetase subfamily.</text>
</comment>
<evidence type="ECO:0000259" key="18">
    <source>
        <dbReference type="PROSITE" id="PS50862"/>
    </source>
</evidence>
<comment type="subcellular location">
    <subcellularLocation>
        <location evidence="1">Cytoplasm</location>
    </subcellularLocation>
</comment>
<dbReference type="Gene3D" id="1.10.287.40">
    <property type="entry name" value="Serine-tRNA synthetase, tRNA binding domain"/>
    <property type="match status" value="1"/>
</dbReference>
<dbReference type="GO" id="GO:0140096">
    <property type="term" value="F:catalytic activity, acting on a protein"/>
    <property type="evidence" value="ECO:0007669"/>
    <property type="project" value="UniProtKB-ARBA"/>
</dbReference>
<feature type="binding site" evidence="15">
    <location>
        <position position="262"/>
    </location>
    <ligand>
        <name>L-serine</name>
        <dbReference type="ChEBI" id="CHEBI:33384"/>
    </ligand>
</feature>
<feature type="coiled-coil region" evidence="17">
    <location>
        <begin position="71"/>
        <end position="102"/>
    </location>
</feature>
<evidence type="ECO:0000256" key="14">
    <source>
        <dbReference type="NCBIfam" id="TIGR00414"/>
    </source>
</evidence>
<sequence>MLDINFIRNHQQDLSLIANQKGINISIERIIQLDFERRKLIHDIELARFTKKKLSNDMKDFVLKGDNQHLIKSIKLQIDEINKSLKANQQNLESILNEYNTLMLLVPNIISSDTPIGLSDKDNVVVKECGRKPTFTFSIKDHIELGHSLDIIDIKRGVKVAGTRNYYLKNMGASLHRAVQQLAIDHLIQKGFTLLEVPAMVNEEMFINTGFFPIGQDQTYKLANSNKYLIGTSEVPIVSYYSNEFVNIEKPIKLAGISNCFRSEVGAAGRDVKGLYRVHQFSKVEQVILCENNVEKSNLILEEITQNAEEILQLLELPYRVVSVCTGDIGQGVFKKYDIETWMPSRNSYGETQSASNLLDFQSRRSKIRYKDNNGEIKYCHTLNNTAIATPRILIPLLEVHQQEDGSIYIPRALRKYLNNQEYIESR</sequence>
<accession>A0A5M9GRL8</accession>
<dbReference type="GO" id="GO:0005524">
    <property type="term" value="F:ATP binding"/>
    <property type="evidence" value="ECO:0007669"/>
    <property type="project" value="UniProtKB-KW"/>
</dbReference>
<evidence type="ECO:0000256" key="6">
    <source>
        <dbReference type="ARBA" id="ARBA00022598"/>
    </source>
</evidence>
<feature type="binding site" evidence="15">
    <location>
        <position position="285"/>
    </location>
    <ligand>
        <name>L-serine</name>
        <dbReference type="ChEBI" id="CHEBI:33384"/>
    </ligand>
</feature>
<dbReference type="PANTHER" id="PTHR43697">
    <property type="entry name" value="SERYL-TRNA SYNTHETASE"/>
    <property type="match status" value="1"/>
</dbReference>
<dbReference type="Proteomes" id="UP000194422">
    <property type="component" value="Unassembled WGS sequence"/>
</dbReference>
<dbReference type="NCBIfam" id="TIGR00414">
    <property type="entry name" value="serS"/>
    <property type="match status" value="1"/>
</dbReference>
<evidence type="ECO:0000256" key="16">
    <source>
        <dbReference type="PIRSR" id="PIRSR001529-2"/>
    </source>
</evidence>
<dbReference type="InterPro" id="IPR006195">
    <property type="entry name" value="aa-tRNA-synth_II"/>
</dbReference>
<dbReference type="GeneID" id="75083660"/>
<dbReference type="SUPFAM" id="SSF46589">
    <property type="entry name" value="tRNA-binding arm"/>
    <property type="match status" value="1"/>
</dbReference>
<comment type="catalytic activity">
    <reaction evidence="12">
        <text>tRNA(Sec) + L-serine + ATP = L-seryl-tRNA(Sec) + AMP + diphosphate + H(+)</text>
        <dbReference type="Rhea" id="RHEA:42580"/>
        <dbReference type="Rhea" id="RHEA-COMP:9742"/>
        <dbReference type="Rhea" id="RHEA-COMP:10128"/>
        <dbReference type="ChEBI" id="CHEBI:15378"/>
        <dbReference type="ChEBI" id="CHEBI:30616"/>
        <dbReference type="ChEBI" id="CHEBI:33019"/>
        <dbReference type="ChEBI" id="CHEBI:33384"/>
        <dbReference type="ChEBI" id="CHEBI:78442"/>
        <dbReference type="ChEBI" id="CHEBI:78533"/>
        <dbReference type="ChEBI" id="CHEBI:456215"/>
        <dbReference type="EC" id="6.1.1.11"/>
    </reaction>
</comment>
<reference evidence="19 23" key="2">
    <citation type="submission" date="2019-09" db="EMBL/GenBank/DDBJ databases">
        <authorList>
            <person name="Geng P."/>
            <person name="Wan X."/>
            <person name="Zhou G."/>
            <person name="Yuan Z."/>
            <person name="Hu X."/>
        </authorList>
    </citation>
    <scope>NUCLEOTIDE SEQUENCE [LARGE SCALE GENOMIC DNA]</scope>
    <source>
        <strain evidence="19 23">EFR-4</strain>
    </source>
</reference>
<dbReference type="InterPro" id="IPR002314">
    <property type="entry name" value="aa-tRNA-synt_IIb"/>
</dbReference>
<keyword evidence="24" id="KW-1185">Reference proteome</keyword>
<dbReference type="EMBL" id="VXCE01000013">
    <property type="protein sequence ID" value="KAA8476327.1"/>
    <property type="molecule type" value="Genomic_DNA"/>
</dbReference>
<evidence type="ECO:0000256" key="17">
    <source>
        <dbReference type="SAM" id="Coils"/>
    </source>
</evidence>
<keyword evidence="5" id="KW-0963">Cytoplasm</keyword>
<dbReference type="PROSITE" id="PS50862">
    <property type="entry name" value="AA_TRNA_LIGASE_II"/>
    <property type="match status" value="1"/>
</dbReference>
<evidence type="ECO:0000313" key="20">
    <source>
        <dbReference type="EMBL" id="MDG0942934.1"/>
    </source>
</evidence>
<keyword evidence="9" id="KW-0648">Protein biosynthesis</keyword>
<dbReference type="SUPFAM" id="SSF55681">
    <property type="entry name" value="Class II aaRS and biotin synthetases"/>
    <property type="match status" value="1"/>
</dbReference>
<dbReference type="Proteomes" id="UP000325411">
    <property type="component" value="Unassembled WGS sequence"/>
</dbReference>
<dbReference type="InterPro" id="IPR042103">
    <property type="entry name" value="SerRS_1_N_sf"/>
</dbReference>
<evidence type="ECO:0000256" key="7">
    <source>
        <dbReference type="ARBA" id="ARBA00022741"/>
    </source>
</evidence>
<feature type="site" description="Important for serine binding" evidence="15">
    <location>
        <position position="386"/>
    </location>
</feature>
<feature type="binding site" evidence="16">
    <location>
        <begin position="262"/>
        <end position="264"/>
    </location>
    <ligand>
        <name>ATP</name>
        <dbReference type="ChEBI" id="CHEBI:30616"/>
    </ligand>
</feature>
<dbReference type="EMBL" id="JARPRV010000009">
    <property type="protein sequence ID" value="MDG0942934.1"/>
    <property type="molecule type" value="Genomic_DNA"/>
</dbReference>
<dbReference type="CDD" id="cd00770">
    <property type="entry name" value="SerRS_core"/>
    <property type="match status" value="1"/>
</dbReference>
<name>A0A5M9GRL8_9BACI</name>
<reference evidence="21 22" key="1">
    <citation type="submission" date="2017-04" db="EMBL/GenBank/DDBJ databases">
        <authorList>
            <person name="Criscuolo A."/>
        </authorList>
    </citation>
    <scope>NUCLEOTIDE SEQUENCE [LARGE SCALE GENOMIC DNA]</scope>
    <source>
        <strain evidence="21">16-00174</strain>
    </source>
</reference>
<protein>
    <recommendedName>
        <fullName evidence="11 14">Serine--tRNA ligase</fullName>
        <ecNumber evidence="4 14">6.1.1.11</ecNumber>
    </recommendedName>
</protein>
<keyword evidence="6 19" id="KW-0436">Ligase</keyword>
<dbReference type="InterPro" id="IPR033729">
    <property type="entry name" value="SerRS_core"/>
</dbReference>
<dbReference type="AlphaFoldDB" id="A0A5M9GRL8"/>
<dbReference type="Pfam" id="PF00587">
    <property type="entry name" value="tRNA-synt_2b"/>
    <property type="match status" value="1"/>
</dbReference>
<dbReference type="Pfam" id="PF02403">
    <property type="entry name" value="Seryl_tRNA_N"/>
    <property type="match status" value="1"/>
</dbReference>
<evidence type="ECO:0000256" key="8">
    <source>
        <dbReference type="ARBA" id="ARBA00022840"/>
    </source>
</evidence>
<feature type="binding site" evidence="15">
    <location>
        <position position="232"/>
    </location>
    <ligand>
        <name>L-serine</name>
        <dbReference type="ChEBI" id="CHEBI:33384"/>
    </ligand>
</feature>
<evidence type="ECO:0000313" key="19">
    <source>
        <dbReference type="EMBL" id="KAA8476327.1"/>
    </source>
</evidence>
<dbReference type="Gene3D" id="3.30.930.10">
    <property type="entry name" value="Bira Bifunctional Protein, Domain 2"/>
    <property type="match status" value="1"/>
</dbReference>
<evidence type="ECO:0000313" key="23">
    <source>
        <dbReference type="Proteomes" id="UP000325411"/>
    </source>
</evidence>
<evidence type="ECO:0000256" key="4">
    <source>
        <dbReference type="ARBA" id="ARBA00012840"/>
    </source>
</evidence>
<feature type="binding site" evidence="15">
    <location>
        <position position="384"/>
    </location>
    <ligand>
        <name>L-serine</name>
        <dbReference type="ChEBI" id="CHEBI:33384"/>
    </ligand>
</feature>
<comment type="catalytic activity">
    <reaction evidence="13">
        <text>tRNA(Ser) + L-serine + ATP = L-seryl-tRNA(Ser) + AMP + diphosphate + H(+)</text>
        <dbReference type="Rhea" id="RHEA:12292"/>
        <dbReference type="Rhea" id="RHEA-COMP:9669"/>
        <dbReference type="Rhea" id="RHEA-COMP:9703"/>
        <dbReference type="ChEBI" id="CHEBI:15378"/>
        <dbReference type="ChEBI" id="CHEBI:30616"/>
        <dbReference type="ChEBI" id="CHEBI:33019"/>
        <dbReference type="ChEBI" id="CHEBI:33384"/>
        <dbReference type="ChEBI" id="CHEBI:78442"/>
        <dbReference type="ChEBI" id="CHEBI:78533"/>
        <dbReference type="ChEBI" id="CHEBI:456215"/>
        <dbReference type="EC" id="6.1.1.11"/>
    </reaction>
</comment>
<dbReference type="InterPro" id="IPR002317">
    <property type="entry name" value="Ser-tRNA-ligase_type_1"/>
</dbReference>
<evidence type="ECO:0000313" key="22">
    <source>
        <dbReference type="Proteomes" id="UP000194422"/>
    </source>
</evidence>
<feature type="domain" description="Aminoacyl-transfer RNA synthetases class-II family profile" evidence="18">
    <location>
        <begin position="141"/>
        <end position="411"/>
    </location>
</feature>
<dbReference type="PANTHER" id="PTHR43697:SF1">
    <property type="entry name" value="SERINE--TRNA LIGASE"/>
    <property type="match status" value="1"/>
</dbReference>
<keyword evidence="8 16" id="KW-0067">ATP-binding</keyword>
<keyword evidence="7" id="KW-0547">Nucleotide-binding</keyword>
<feature type="binding site" evidence="16">
    <location>
        <begin position="351"/>
        <end position="354"/>
    </location>
    <ligand>
        <name>ATP</name>
        <dbReference type="ChEBI" id="CHEBI:30616"/>
    </ligand>
</feature>
<evidence type="ECO:0000256" key="9">
    <source>
        <dbReference type="ARBA" id="ARBA00022917"/>
    </source>
</evidence>
<dbReference type="InterPro" id="IPR010978">
    <property type="entry name" value="tRNA-bd_arm"/>
</dbReference>
<evidence type="ECO:0000256" key="3">
    <source>
        <dbReference type="ARBA" id="ARBA00010728"/>
    </source>
</evidence>
<dbReference type="EC" id="6.1.1.11" evidence="4 14"/>
<dbReference type="PRINTS" id="PR00981">
    <property type="entry name" value="TRNASYNTHSER"/>
</dbReference>
<dbReference type="PIRSF" id="PIRSF001529">
    <property type="entry name" value="Ser-tRNA-synth_IIa"/>
    <property type="match status" value="1"/>
</dbReference>
<evidence type="ECO:0000256" key="1">
    <source>
        <dbReference type="ARBA" id="ARBA00004496"/>
    </source>
</evidence>
<evidence type="ECO:0000256" key="2">
    <source>
        <dbReference type="ARBA" id="ARBA00005045"/>
    </source>
</evidence>
<feature type="binding site" evidence="16">
    <location>
        <begin position="278"/>
        <end position="281"/>
    </location>
    <ligand>
        <name>ATP</name>
        <dbReference type="ChEBI" id="CHEBI:30616"/>
    </ligand>
</feature>